<dbReference type="GO" id="GO:0008237">
    <property type="term" value="F:metallopeptidase activity"/>
    <property type="evidence" value="ECO:0007669"/>
    <property type="project" value="InterPro"/>
</dbReference>
<dbReference type="Gene3D" id="3.40.390.10">
    <property type="entry name" value="Collagenase (Catalytic Domain)"/>
    <property type="match status" value="1"/>
</dbReference>
<gene>
    <name evidence="2" type="ORF">HOV93_51650</name>
</gene>
<evidence type="ECO:0000256" key="1">
    <source>
        <dbReference type="SAM" id="MobiDB-lite"/>
    </source>
</evidence>
<dbReference type="AlphaFoldDB" id="A0A7V8VAH7"/>
<dbReference type="EMBL" id="JABRWO010000023">
    <property type="protein sequence ID" value="MBA2117957.1"/>
    <property type="molecule type" value="Genomic_DNA"/>
</dbReference>
<organism evidence="2 3">
    <name type="scientific">Bremerella alba</name>
    <dbReference type="NCBI Taxonomy" id="980252"/>
    <lineage>
        <taxon>Bacteria</taxon>
        <taxon>Pseudomonadati</taxon>
        <taxon>Planctomycetota</taxon>
        <taxon>Planctomycetia</taxon>
        <taxon>Pirellulales</taxon>
        <taxon>Pirellulaceae</taxon>
        <taxon>Bremerella</taxon>
    </lineage>
</organism>
<evidence type="ECO:0000313" key="2">
    <source>
        <dbReference type="EMBL" id="MBA2117957.1"/>
    </source>
</evidence>
<evidence type="ECO:0000313" key="3">
    <source>
        <dbReference type="Proteomes" id="UP000551616"/>
    </source>
</evidence>
<feature type="region of interest" description="Disordered" evidence="1">
    <location>
        <begin position="274"/>
        <end position="300"/>
    </location>
</feature>
<dbReference type="Proteomes" id="UP000551616">
    <property type="component" value="Unassembled WGS sequence"/>
</dbReference>
<comment type="caution">
    <text evidence="2">The sequence shown here is derived from an EMBL/GenBank/DDBJ whole genome shotgun (WGS) entry which is preliminary data.</text>
</comment>
<sequence length="300" mass="34868">MQQYVSTGTALSLDQIKFLIFNTCDSDNITDREVRDINYIVRNYPLLQSDRPRIMQLVRRFTSDRTRFQKYRGFSDYDLSTLTNDFLKARHRATACALLFLPLVGGHGFSNWQHEYLLRGTFSINSSHPGVSIICRRFSAVAEYFGKADFVYRIMQPVRSLRNPNKMSIPLAMANRHDDRRYRIFISQNYFNRGSDNFRQSILIHEMIHCLLHHRQDEHVDGHPGAVRSSGGLPLGVRFNQAIGNPYCYQWFSFWYDNTGLWTQIPAEVRRRATSRTNNLNSGSRSPRGGGSSSTRRRLR</sequence>
<evidence type="ECO:0008006" key="4">
    <source>
        <dbReference type="Google" id="ProtNLM"/>
    </source>
</evidence>
<keyword evidence="3" id="KW-1185">Reference proteome</keyword>
<accession>A0A7V8VAH7</accession>
<reference evidence="2 3" key="1">
    <citation type="submission" date="2020-05" db="EMBL/GenBank/DDBJ databases">
        <title>Bremerella alba sp. nov., a novel planctomycete isolated from the surface of the macroalga Fucus spiralis.</title>
        <authorList>
            <person name="Godinho O."/>
            <person name="Botelho R."/>
            <person name="Albuquerque L."/>
            <person name="Wiegand S."/>
            <person name="Da Costa M.S."/>
            <person name="Lobo-Da-Cunha A."/>
            <person name="Jogler C."/>
            <person name="Lage O.M."/>
        </authorList>
    </citation>
    <scope>NUCLEOTIDE SEQUENCE [LARGE SCALE GENOMIC DNA]</scope>
    <source>
        <strain evidence="2 3">FF15</strain>
    </source>
</reference>
<proteinExistence type="predicted"/>
<protein>
    <recommendedName>
        <fullName evidence="4">SprT-like domain-containing protein</fullName>
    </recommendedName>
</protein>
<dbReference type="InterPro" id="IPR024079">
    <property type="entry name" value="MetalloPept_cat_dom_sf"/>
</dbReference>
<name>A0A7V8VAH7_9BACT</name>